<feature type="signal peptide" evidence="3">
    <location>
        <begin position="1"/>
        <end position="25"/>
    </location>
</feature>
<protein>
    <recommendedName>
        <fullName evidence="8">AB hydrolase-1 domain-containing protein</fullName>
    </recommendedName>
</protein>
<comment type="caution">
    <text evidence="6">The sequence shown here is derived from an EMBL/GenBank/DDBJ whole genome shotgun (WGS) entry which is preliminary data.</text>
</comment>
<dbReference type="EMBL" id="JBBXMP010000964">
    <property type="protein sequence ID" value="KAL0056779.1"/>
    <property type="molecule type" value="Genomic_DNA"/>
</dbReference>
<dbReference type="InterPro" id="IPR051601">
    <property type="entry name" value="Serine_prot/Carboxylest_S33"/>
</dbReference>
<sequence length="482" mass="53755">MYRKPISRGLLFIGAFLLHSTFANASCNLSTRQENGTQDWTESSWGTLEPSKDLKWVPCYTNAGGFQCTRLEVPLDYNNPEGDKAAIALIRLPANVSTDSQDYRGPILFNPGGPGGSGVDYVLGAGANHQIGLGPQFDIVGFDPRGVQRSTPRIEFYESREERVLSLRPANELNQSRESVESFWANSKIMGTLAYERGKDYLGHMNTANSARDMLSIVEAHGQEKLQYWGFSYGSVLGYTFAAMLPDKVERLIIDGVVEIQDYYRTRWINLAEDTDKAQRWFFEKCKEAGPQSCDFYEDSIEAMESKLQGIYARLDSEPVPVRTNVSYGVIDYGIFRPVLLEVLYAPFTYWRRFATGLQALTKGDGEALWKVFETENPMFECDCDKPEKHAFEANSGETQVAYICNDGDAVPPGVDAARAFYKEAVELYSSWGTFRSSHRIACSGWSPEIPKAQFRGPISGNTSFPMLIIGNTADPATPLSA</sequence>
<evidence type="ECO:0000256" key="3">
    <source>
        <dbReference type="SAM" id="SignalP"/>
    </source>
</evidence>
<evidence type="ECO:0000259" key="4">
    <source>
        <dbReference type="Pfam" id="PF00561"/>
    </source>
</evidence>
<evidence type="ECO:0008006" key="8">
    <source>
        <dbReference type="Google" id="ProtNLM"/>
    </source>
</evidence>
<organism evidence="6 7">
    <name type="scientific">Marasmius tenuissimus</name>
    <dbReference type="NCBI Taxonomy" id="585030"/>
    <lineage>
        <taxon>Eukaryota</taxon>
        <taxon>Fungi</taxon>
        <taxon>Dikarya</taxon>
        <taxon>Basidiomycota</taxon>
        <taxon>Agaricomycotina</taxon>
        <taxon>Agaricomycetes</taxon>
        <taxon>Agaricomycetidae</taxon>
        <taxon>Agaricales</taxon>
        <taxon>Marasmiineae</taxon>
        <taxon>Marasmiaceae</taxon>
        <taxon>Marasmius</taxon>
    </lineage>
</organism>
<feature type="chain" id="PRO_5045359967" description="AB hydrolase-1 domain-containing protein" evidence="3">
    <location>
        <begin position="26"/>
        <end position="482"/>
    </location>
</feature>
<name>A0ABR2Z6A3_9AGAR</name>
<dbReference type="PANTHER" id="PTHR43248:SF25">
    <property type="entry name" value="AB HYDROLASE-1 DOMAIN-CONTAINING PROTEIN-RELATED"/>
    <property type="match status" value="1"/>
</dbReference>
<keyword evidence="3" id="KW-0732">Signal</keyword>
<dbReference type="Gene3D" id="3.40.50.1820">
    <property type="entry name" value="alpha/beta hydrolase"/>
    <property type="match status" value="1"/>
</dbReference>
<dbReference type="Pfam" id="PF08386">
    <property type="entry name" value="Abhydrolase_4"/>
    <property type="match status" value="1"/>
</dbReference>
<dbReference type="InterPro" id="IPR000073">
    <property type="entry name" value="AB_hydrolase_1"/>
</dbReference>
<keyword evidence="7" id="KW-1185">Reference proteome</keyword>
<dbReference type="Pfam" id="PF00561">
    <property type="entry name" value="Abhydrolase_1"/>
    <property type="match status" value="1"/>
</dbReference>
<dbReference type="InterPro" id="IPR013595">
    <property type="entry name" value="Pept_S33_TAP-like_C"/>
</dbReference>
<proteinExistence type="inferred from homology"/>
<evidence type="ECO:0000313" key="7">
    <source>
        <dbReference type="Proteomes" id="UP001437256"/>
    </source>
</evidence>
<feature type="domain" description="AB hydrolase-1" evidence="4">
    <location>
        <begin position="106"/>
        <end position="284"/>
    </location>
</feature>
<dbReference type="SUPFAM" id="SSF53474">
    <property type="entry name" value="alpha/beta-Hydrolases"/>
    <property type="match status" value="1"/>
</dbReference>
<keyword evidence="2" id="KW-0378">Hydrolase</keyword>
<evidence type="ECO:0000313" key="6">
    <source>
        <dbReference type="EMBL" id="KAL0056779.1"/>
    </source>
</evidence>
<feature type="domain" description="Peptidase S33 tripeptidyl aminopeptidase-like C-terminal" evidence="5">
    <location>
        <begin position="431"/>
        <end position="481"/>
    </location>
</feature>
<dbReference type="InterPro" id="IPR029058">
    <property type="entry name" value="AB_hydrolase_fold"/>
</dbReference>
<evidence type="ECO:0000256" key="1">
    <source>
        <dbReference type="ARBA" id="ARBA00010088"/>
    </source>
</evidence>
<dbReference type="Proteomes" id="UP001437256">
    <property type="component" value="Unassembled WGS sequence"/>
</dbReference>
<reference evidence="6 7" key="1">
    <citation type="submission" date="2024-05" db="EMBL/GenBank/DDBJ databases">
        <title>A draft genome resource for the thread blight pathogen Marasmius tenuissimus strain MS-2.</title>
        <authorList>
            <person name="Yulfo-Soto G.E."/>
            <person name="Baruah I.K."/>
            <person name="Amoako-Attah I."/>
            <person name="Bukari Y."/>
            <person name="Meinhardt L.W."/>
            <person name="Bailey B.A."/>
            <person name="Cohen S.P."/>
        </authorList>
    </citation>
    <scope>NUCLEOTIDE SEQUENCE [LARGE SCALE GENOMIC DNA]</scope>
    <source>
        <strain evidence="6 7">MS-2</strain>
    </source>
</reference>
<dbReference type="PANTHER" id="PTHR43248">
    <property type="entry name" value="2-SUCCINYL-6-HYDROXY-2,4-CYCLOHEXADIENE-1-CARBOXYLATE SYNTHASE"/>
    <property type="match status" value="1"/>
</dbReference>
<evidence type="ECO:0000259" key="5">
    <source>
        <dbReference type="Pfam" id="PF08386"/>
    </source>
</evidence>
<comment type="similarity">
    <text evidence="1">Belongs to the peptidase S33 family.</text>
</comment>
<evidence type="ECO:0000256" key="2">
    <source>
        <dbReference type="ARBA" id="ARBA00022801"/>
    </source>
</evidence>
<accession>A0ABR2Z6A3</accession>
<gene>
    <name evidence="6" type="ORF">AAF712_016608</name>
</gene>